<organism evidence="5 6">
    <name type="scientific">Yeguia hominis</name>
    <dbReference type="NCBI Taxonomy" id="2763662"/>
    <lineage>
        <taxon>Bacteria</taxon>
        <taxon>Bacillati</taxon>
        <taxon>Bacillota</taxon>
        <taxon>Clostridia</taxon>
        <taxon>Eubacteriales</taxon>
        <taxon>Yeguiaceae</taxon>
        <taxon>Yeguia</taxon>
    </lineage>
</organism>
<proteinExistence type="inferred from homology"/>
<reference evidence="5" key="1">
    <citation type="submission" date="2020-08" db="EMBL/GenBank/DDBJ databases">
        <title>Genome public.</title>
        <authorList>
            <person name="Liu C."/>
            <person name="Sun Q."/>
        </authorList>
    </citation>
    <scope>NUCLEOTIDE SEQUENCE</scope>
    <source>
        <strain evidence="5">NSJ-40</strain>
    </source>
</reference>
<comment type="caution">
    <text evidence="5">The sequence shown here is derived from an EMBL/GenBank/DDBJ whole genome shotgun (WGS) entry which is preliminary data.</text>
</comment>
<feature type="region of interest" description="Disordered" evidence="3">
    <location>
        <begin position="81"/>
        <end position="130"/>
    </location>
</feature>
<evidence type="ECO:0000256" key="1">
    <source>
        <dbReference type="ARBA" id="ARBA00093462"/>
    </source>
</evidence>
<evidence type="ECO:0000313" key="5">
    <source>
        <dbReference type="EMBL" id="MBC8533138.1"/>
    </source>
</evidence>
<feature type="compositionally biased region" description="Low complexity" evidence="3">
    <location>
        <begin position="110"/>
        <end position="130"/>
    </location>
</feature>
<dbReference type="SUPFAM" id="SSF158499">
    <property type="entry name" value="DnaD domain-like"/>
    <property type="match status" value="2"/>
</dbReference>
<dbReference type="InterPro" id="IPR006343">
    <property type="entry name" value="DnaB/C_C"/>
</dbReference>
<dbReference type="NCBIfam" id="TIGR01446">
    <property type="entry name" value="DnaD_dom"/>
    <property type="match status" value="2"/>
</dbReference>
<accession>A0A926D7J5</accession>
<dbReference type="PANTHER" id="PTHR37293">
    <property type="entry name" value="PHAGE REPLICATION PROTEIN-RELATED"/>
    <property type="match status" value="1"/>
</dbReference>
<dbReference type="InterPro" id="IPR053162">
    <property type="entry name" value="DnaD"/>
</dbReference>
<dbReference type="Proteomes" id="UP000651482">
    <property type="component" value="Unassembled WGS sequence"/>
</dbReference>
<feature type="domain" description="DnaB/C C-terminal" evidence="4">
    <location>
        <begin position="277"/>
        <end position="341"/>
    </location>
</feature>
<feature type="domain" description="DnaB/C C-terminal" evidence="4">
    <location>
        <begin position="184"/>
        <end position="254"/>
    </location>
</feature>
<keyword evidence="6" id="KW-1185">Reference proteome</keyword>
<evidence type="ECO:0000259" key="4">
    <source>
        <dbReference type="Pfam" id="PF07261"/>
    </source>
</evidence>
<sequence>MEYSVNHGAWNAVFAVPSSLVDQHIRLAGALQLKVLLWVLRHAGERFTPEMIAEAVGASAADVRDAMQYWTITGLLSETAAQDDDAPSAAAPAPQKSTADAHTPASLSEPAANPPARQAPAGDAAQTAAASAPNFSAPAAASAASPAAAPNAAFPAPRRIPKPDGLFLAKRVSESEELSCLMQEAQVILGRALSPGLSSGLLMLFDDYGLPADVILMLLQYAKSRGRDNTSYIESVGKSWADEGINSHERAEQKLRRLDETALAWRRLQTLLGIDRRSPSRREEQFASAWITDWKFSDALIREAYNRCIDATGKMKLSYMNKILEGWHLKGISTLEAAQAEQQAVRDRNRKKAQPRAVTYDLDALEQMDLTSLPK</sequence>
<evidence type="ECO:0000256" key="3">
    <source>
        <dbReference type="SAM" id="MobiDB-lite"/>
    </source>
</evidence>
<keyword evidence="2" id="KW-0175">Coiled coil</keyword>
<dbReference type="InterPro" id="IPR034829">
    <property type="entry name" value="DnaD-like_sf"/>
</dbReference>
<dbReference type="PANTHER" id="PTHR37293:SF5">
    <property type="entry name" value="DNA REPLICATION PROTEIN"/>
    <property type="match status" value="1"/>
</dbReference>
<name>A0A926D7J5_9FIRM</name>
<dbReference type="EMBL" id="JACRSN010000004">
    <property type="protein sequence ID" value="MBC8533138.1"/>
    <property type="molecule type" value="Genomic_DNA"/>
</dbReference>
<evidence type="ECO:0000313" key="6">
    <source>
        <dbReference type="Proteomes" id="UP000651482"/>
    </source>
</evidence>
<dbReference type="InterPro" id="IPR017019">
    <property type="entry name" value="DNA_replication_prd_bac"/>
</dbReference>
<dbReference type="AlphaFoldDB" id="A0A926D7J5"/>
<feature type="coiled-coil region" evidence="2">
    <location>
        <begin position="241"/>
        <end position="268"/>
    </location>
</feature>
<feature type="compositionally biased region" description="Low complexity" evidence="3">
    <location>
        <begin position="87"/>
        <end position="101"/>
    </location>
</feature>
<dbReference type="RefSeq" id="WP_249318489.1">
    <property type="nucleotide sequence ID" value="NZ_JACRSN010000004.1"/>
</dbReference>
<comment type="similarity">
    <text evidence="1">Belongs to the DnaB/DnaD family.</text>
</comment>
<gene>
    <name evidence="5" type="ORF">IAG03_03795</name>
</gene>
<dbReference type="Gene3D" id="1.10.10.630">
    <property type="entry name" value="DnaD domain-like"/>
    <property type="match status" value="2"/>
</dbReference>
<dbReference type="PIRSF" id="PIRSF033722">
    <property type="entry name" value="DnaD_CA_C3587_prd"/>
    <property type="match status" value="1"/>
</dbReference>
<dbReference type="Pfam" id="PF07261">
    <property type="entry name" value="DnaB_2"/>
    <property type="match status" value="2"/>
</dbReference>
<protein>
    <submittedName>
        <fullName evidence="5">DnaD domain protein</fullName>
    </submittedName>
</protein>
<evidence type="ECO:0000256" key="2">
    <source>
        <dbReference type="SAM" id="Coils"/>
    </source>
</evidence>